<dbReference type="InterPro" id="IPR007214">
    <property type="entry name" value="YbaK/aa-tRNA-synth-assoc-dom"/>
</dbReference>
<evidence type="ECO:0000256" key="1">
    <source>
        <dbReference type="ARBA" id="ARBA00010201"/>
    </source>
</evidence>
<dbReference type="PANTHER" id="PTHR31423">
    <property type="entry name" value="YBAK DOMAIN-CONTAINING PROTEIN"/>
    <property type="match status" value="1"/>
</dbReference>
<dbReference type="InterPro" id="IPR036754">
    <property type="entry name" value="YbaK/aa-tRNA-synt-asso_dom_sf"/>
</dbReference>
<feature type="domain" description="YbaK/aminoacyl-tRNA synthetase-associated" evidence="2">
    <location>
        <begin position="22"/>
        <end position="147"/>
    </location>
</feature>
<reference evidence="3" key="1">
    <citation type="submission" date="2019-11" db="EMBL/GenBank/DDBJ databases">
        <authorList>
            <person name="Feng L."/>
        </authorList>
    </citation>
    <scope>NUCLEOTIDE SEQUENCE</scope>
    <source>
        <strain evidence="3">ElimosumLFYP34</strain>
    </source>
</reference>
<dbReference type="SUPFAM" id="SSF55826">
    <property type="entry name" value="YbaK/ProRS associated domain"/>
    <property type="match status" value="1"/>
</dbReference>
<dbReference type="Gene3D" id="3.90.960.10">
    <property type="entry name" value="YbaK/aminoacyl-tRNA synthetase-associated domain"/>
    <property type="match status" value="1"/>
</dbReference>
<evidence type="ECO:0000259" key="2">
    <source>
        <dbReference type="Pfam" id="PF04073"/>
    </source>
</evidence>
<protein>
    <submittedName>
        <fullName evidence="3">Prolyl-tRNA editing protein ProX</fullName>
    </submittedName>
</protein>
<dbReference type="CDD" id="cd04335">
    <property type="entry name" value="PrdX_deacylase"/>
    <property type="match status" value="1"/>
</dbReference>
<dbReference type="Pfam" id="PF04073">
    <property type="entry name" value="tRNA_edit"/>
    <property type="match status" value="1"/>
</dbReference>
<comment type="similarity">
    <text evidence="1">Belongs to the PRORSD1 family.</text>
</comment>
<accession>A0A6N3H0V6</accession>
<dbReference type="AlphaFoldDB" id="A0A6N3H0V6"/>
<gene>
    <name evidence="3" type="primary">proX_1</name>
    <name evidence="3" type="ORF">ELLFYP34_00831</name>
</gene>
<dbReference type="PANTHER" id="PTHR31423:SF3">
    <property type="entry name" value="PROLYL-TRNA SYNTHETASE ASSOCIATED DOMAIN-CONTAINING PROTEIN 1-RELATED"/>
    <property type="match status" value="1"/>
</dbReference>
<evidence type="ECO:0000313" key="3">
    <source>
        <dbReference type="EMBL" id="VYU69962.1"/>
    </source>
</evidence>
<proteinExistence type="inferred from homology"/>
<dbReference type="EMBL" id="CACRTR010000023">
    <property type="protein sequence ID" value="VYU69962.1"/>
    <property type="molecule type" value="Genomic_DNA"/>
</dbReference>
<dbReference type="FunFam" id="3.90.960.10:FF:000005">
    <property type="entry name" value="Putative prolyl-tRNA synthetase"/>
    <property type="match status" value="1"/>
</dbReference>
<organism evidence="3">
    <name type="scientific">Eubacterium limosum</name>
    <dbReference type="NCBI Taxonomy" id="1736"/>
    <lineage>
        <taxon>Bacteria</taxon>
        <taxon>Bacillati</taxon>
        <taxon>Bacillota</taxon>
        <taxon>Clostridia</taxon>
        <taxon>Eubacteriales</taxon>
        <taxon>Eubacteriaceae</taxon>
        <taxon>Eubacterium</taxon>
    </lineage>
</organism>
<sequence>MNCEETLSRLDALGITYEKLDHPAVYTIGEMDNLDITSKCNVVKNLFLRDAKGKRHFLVVLDKDKKADLAGIREQLGCSKLSFASEERLMKHLQLTKGAVTPLGVFGNPEANVEVVLDKDLEGCPNLGVHPCDNTATVVLSYEDLVKCIESNGNSIALLNL</sequence>
<dbReference type="InterPro" id="IPR040285">
    <property type="entry name" value="ProX/PRXD1"/>
</dbReference>
<dbReference type="GO" id="GO:0002161">
    <property type="term" value="F:aminoacyl-tRNA deacylase activity"/>
    <property type="evidence" value="ECO:0007669"/>
    <property type="project" value="InterPro"/>
</dbReference>
<name>A0A6N3H0V6_EUBLI</name>